<gene>
    <name evidence="7" type="ORF">CLAFUR5_06941</name>
</gene>
<keyword evidence="6" id="KW-0482">Metalloprotease</keyword>
<dbReference type="InterPro" id="IPR024079">
    <property type="entry name" value="MetalloPept_cat_dom_sf"/>
</dbReference>
<name>A0A9Q8UQE7_PASFU</name>
<dbReference type="Gene3D" id="3.40.390.10">
    <property type="entry name" value="Collagenase (Catalytic Domain)"/>
    <property type="match status" value="1"/>
</dbReference>
<organism evidence="7 8">
    <name type="scientific">Passalora fulva</name>
    <name type="common">Tomato leaf mold</name>
    <name type="synonym">Cladosporium fulvum</name>
    <dbReference type="NCBI Taxonomy" id="5499"/>
    <lineage>
        <taxon>Eukaryota</taxon>
        <taxon>Fungi</taxon>
        <taxon>Dikarya</taxon>
        <taxon>Ascomycota</taxon>
        <taxon>Pezizomycotina</taxon>
        <taxon>Dothideomycetes</taxon>
        <taxon>Dothideomycetidae</taxon>
        <taxon>Mycosphaerellales</taxon>
        <taxon>Mycosphaerellaceae</taxon>
        <taxon>Fulvia</taxon>
    </lineage>
</organism>
<dbReference type="CDD" id="cd11375">
    <property type="entry name" value="Peptidase_M54"/>
    <property type="match status" value="1"/>
</dbReference>
<reference evidence="7" key="1">
    <citation type="submission" date="2021-12" db="EMBL/GenBank/DDBJ databases">
        <authorList>
            <person name="Zaccaron A."/>
            <person name="Stergiopoulos I."/>
        </authorList>
    </citation>
    <scope>NUCLEOTIDE SEQUENCE</scope>
    <source>
        <strain evidence="7">Race5_Kim</strain>
    </source>
</reference>
<keyword evidence="8" id="KW-1185">Reference proteome</keyword>
<proteinExistence type="predicted"/>
<reference evidence="7" key="2">
    <citation type="journal article" date="2022" name="Microb. Genom.">
        <title>A chromosome-scale genome assembly of the tomato pathogen Cladosporium fulvum reveals a compartmentalized genome architecture and the presence of a dispensable chromosome.</title>
        <authorList>
            <person name="Zaccaron A.Z."/>
            <person name="Chen L.H."/>
            <person name="Samaras A."/>
            <person name="Stergiopoulos I."/>
        </authorList>
    </citation>
    <scope>NUCLEOTIDE SEQUENCE</scope>
    <source>
        <strain evidence="7">Race5_Kim</strain>
    </source>
</reference>
<dbReference type="PANTHER" id="PTHR15910:SF1">
    <property type="entry name" value="ARCHAEMETZINCIN-2"/>
    <property type="match status" value="1"/>
</dbReference>
<evidence type="ECO:0000256" key="4">
    <source>
        <dbReference type="ARBA" id="ARBA00022801"/>
    </source>
</evidence>
<evidence type="ECO:0000256" key="1">
    <source>
        <dbReference type="ARBA" id="ARBA00001947"/>
    </source>
</evidence>
<dbReference type="GeneID" id="71986819"/>
<comment type="cofactor">
    <cofactor evidence="1">
        <name>Zn(2+)</name>
        <dbReference type="ChEBI" id="CHEBI:29105"/>
    </cofactor>
</comment>
<evidence type="ECO:0000256" key="5">
    <source>
        <dbReference type="ARBA" id="ARBA00022833"/>
    </source>
</evidence>
<evidence type="ECO:0000256" key="6">
    <source>
        <dbReference type="ARBA" id="ARBA00023049"/>
    </source>
</evidence>
<keyword evidence="3" id="KW-0479">Metal-binding</keyword>
<dbReference type="GO" id="GO:0006508">
    <property type="term" value="P:proteolysis"/>
    <property type="evidence" value="ECO:0007669"/>
    <property type="project" value="UniProtKB-KW"/>
</dbReference>
<dbReference type="RefSeq" id="XP_047763110.1">
    <property type="nucleotide sequence ID" value="XM_047906089.1"/>
</dbReference>
<dbReference type="OrthoDB" id="2365600at2759"/>
<sequence>MPACKHADLTFEPSEHAASVGYRRPTVRERANATRLGSGPGAEQLDVKPSTFPGPLVLPGDELSFDPKYERQDVKSWSGCTGFYTAKRRAIYVVPTPRLSPGVSECLPTPNLKPIKGPGRSHASTIPSPKTDDILDYLSAFYHGMPVKILEKPALSLTRWENTIGDENAPARVGLFLGAETVGVRVRPSPDRILGAQLNLDDILDAAISILPKDAHALLMIVDHDLYEDEEDDFCCGRAYGGSRVAVVSTARSKTEHAWPASHCRKFVDDNCRESEPDAGRQKNEAKVIRYASPSDRSKSAMHSAVDALQHLAVRKDLVQLSNLWLGRVCKTASHELGHCFGMDHCVYYACVMQGTSGLTEDAGQPPYLCPVDLAKLFRVTGADEKAHDTALLAFCERWRHDKLLAAFAAWLKVRLAELEAAGAPGGGSEEEAIMLD</sequence>
<dbReference type="PANTHER" id="PTHR15910">
    <property type="entry name" value="ARCHAEMETZINCIN"/>
    <property type="match status" value="1"/>
</dbReference>
<evidence type="ECO:0000313" key="8">
    <source>
        <dbReference type="Proteomes" id="UP000756132"/>
    </source>
</evidence>
<evidence type="ECO:0000256" key="3">
    <source>
        <dbReference type="ARBA" id="ARBA00022723"/>
    </source>
</evidence>
<evidence type="ECO:0008006" key="9">
    <source>
        <dbReference type="Google" id="ProtNLM"/>
    </source>
</evidence>
<evidence type="ECO:0000256" key="2">
    <source>
        <dbReference type="ARBA" id="ARBA00022670"/>
    </source>
</evidence>
<dbReference type="GO" id="GO:0008237">
    <property type="term" value="F:metallopeptidase activity"/>
    <property type="evidence" value="ECO:0007669"/>
    <property type="project" value="UniProtKB-KW"/>
</dbReference>
<dbReference type="SUPFAM" id="SSF55486">
    <property type="entry name" value="Metalloproteases ('zincins'), catalytic domain"/>
    <property type="match status" value="1"/>
</dbReference>
<keyword evidence="2" id="KW-0645">Protease</keyword>
<dbReference type="Proteomes" id="UP000756132">
    <property type="component" value="Chromosome 6"/>
</dbReference>
<dbReference type="Pfam" id="PF07998">
    <property type="entry name" value="Peptidase_M54"/>
    <property type="match status" value="1"/>
</dbReference>
<dbReference type="InterPro" id="IPR012962">
    <property type="entry name" value="Pept_M54_archaemetzincn"/>
</dbReference>
<dbReference type="AlphaFoldDB" id="A0A9Q8UQE7"/>
<dbReference type="GO" id="GO:0046872">
    <property type="term" value="F:metal ion binding"/>
    <property type="evidence" value="ECO:0007669"/>
    <property type="project" value="UniProtKB-KW"/>
</dbReference>
<protein>
    <recommendedName>
        <fullName evidence="9">Archaemetzincin-2</fullName>
    </recommendedName>
</protein>
<dbReference type="EMBL" id="CP090168">
    <property type="protein sequence ID" value="UJO18744.1"/>
    <property type="molecule type" value="Genomic_DNA"/>
</dbReference>
<keyword evidence="5" id="KW-0862">Zinc</keyword>
<dbReference type="KEGG" id="ffu:CLAFUR5_06941"/>
<keyword evidence="4" id="KW-0378">Hydrolase</keyword>
<accession>A0A9Q8UQE7</accession>
<evidence type="ECO:0000313" key="7">
    <source>
        <dbReference type="EMBL" id="UJO18744.1"/>
    </source>
</evidence>